<dbReference type="Gene3D" id="2.60.120.200">
    <property type="match status" value="1"/>
</dbReference>
<evidence type="ECO:0000256" key="3">
    <source>
        <dbReference type="SAM" id="MobiDB-lite"/>
    </source>
</evidence>
<feature type="compositionally biased region" description="Gly residues" evidence="3">
    <location>
        <begin position="337"/>
        <end position="348"/>
    </location>
</feature>
<evidence type="ECO:0000313" key="6">
    <source>
        <dbReference type="Proteomes" id="UP000628840"/>
    </source>
</evidence>
<comment type="caution">
    <text evidence="5">The sequence shown here is derived from an EMBL/GenBank/DDBJ whole genome shotgun (WGS) entry which is preliminary data.</text>
</comment>
<dbReference type="InterPro" id="IPR006558">
    <property type="entry name" value="LamG-like"/>
</dbReference>
<evidence type="ECO:0000259" key="4">
    <source>
        <dbReference type="SMART" id="SM00560"/>
    </source>
</evidence>
<evidence type="ECO:0000256" key="1">
    <source>
        <dbReference type="ARBA" id="ARBA00022729"/>
    </source>
</evidence>
<gene>
    <name evidence="5" type="ORF">GCM10009037_22380</name>
</gene>
<keyword evidence="6" id="KW-1185">Reference proteome</keyword>
<dbReference type="OrthoDB" id="313284at2157"/>
<dbReference type="RefSeq" id="WP_188883832.1">
    <property type="nucleotide sequence ID" value="NZ_BMPF01000003.1"/>
</dbReference>
<dbReference type="PROSITE" id="PS51318">
    <property type="entry name" value="TAT"/>
    <property type="match status" value="1"/>
</dbReference>
<dbReference type="Pfam" id="PF13385">
    <property type="entry name" value="Laminin_G_3"/>
    <property type="match status" value="1"/>
</dbReference>
<sequence>MGERRPADDGDGGGLPLSRRDLVKLAGASTLASLAGCASVLDGTEGGDAGGVAYGYGGTPVELAHVTGNASVAVSLPAPVARWTLDEEGGRTVRDVAGGCDGTLVGDPILGRPGVRGAGSMDCRRRDGHYARVPSDPALVPTAELSFGGWFRTRSSAVEQTVVQKATDHMWGSGYVLDVQTARSVRARVGVDSGRAFVNPWADFDPHDGEWHHLFATWDGDALVCYYDGAEVGRDESQSGAVRPDNSPLYLGRGHNEWNDVYDMGGAIDDVRVYDVALPAASVKALYDGTSTTSPATPTTTTTSEPTTTTTSEPTTTTTTPEPTTTTSSPEDDYGEQGYGAYGYGGTI</sequence>
<dbReference type="AlphaFoldDB" id="A0A830EYV8"/>
<reference evidence="5 6" key="1">
    <citation type="journal article" date="2019" name="Int. J. Syst. Evol. Microbiol.">
        <title>The Global Catalogue of Microorganisms (GCM) 10K type strain sequencing project: providing services to taxonomists for standard genome sequencing and annotation.</title>
        <authorList>
            <consortium name="The Broad Institute Genomics Platform"/>
            <consortium name="The Broad Institute Genome Sequencing Center for Infectious Disease"/>
            <person name="Wu L."/>
            <person name="Ma J."/>
        </authorList>
    </citation>
    <scope>NUCLEOTIDE SEQUENCE [LARGE SCALE GENOMIC DNA]</scope>
    <source>
        <strain evidence="5 6">JCM 19585</strain>
    </source>
</reference>
<dbReference type="EMBL" id="BMPF01000003">
    <property type="protein sequence ID" value="GGL38292.1"/>
    <property type="molecule type" value="Genomic_DNA"/>
</dbReference>
<name>A0A830EYV8_9EURY</name>
<accession>A0A830EYV8</accession>
<evidence type="ECO:0000256" key="2">
    <source>
        <dbReference type="ARBA" id="ARBA00023157"/>
    </source>
</evidence>
<feature type="domain" description="LamG-like jellyroll fold" evidence="4">
    <location>
        <begin position="143"/>
        <end position="281"/>
    </location>
</feature>
<keyword evidence="1" id="KW-0732">Signal</keyword>
<dbReference type="InterPro" id="IPR013320">
    <property type="entry name" value="ConA-like_dom_sf"/>
</dbReference>
<keyword evidence="2" id="KW-1015">Disulfide bond</keyword>
<evidence type="ECO:0000313" key="5">
    <source>
        <dbReference type="EMBL" id="GGL38292.1"/>
    </source>
</evidence>
<feature type="region of interest" description="Disordered" evidence="3">
    <location>
        <begin position="288"/>
        <end position="348"/>
    </location>
</feature>
<dbReference type="InterPro" id="IPR006311">
    <property type="entry name" value="TAT_signal"/>
</dbReference>
<protein>
    <recommendedName>
        <fullName evidence="4">LamG-like jellyroll fold domain-containing protein</fullName>
    </recommendedName>
</protein>
<dbReference type="Proteomes" id="UP000628840">
    <property type="component" value="Unassembled WGS sequence"/>
</dbReference>
<feature type="compositionally biased region" description="Low complexity" evidence="3">
    <location>
        <begin position="290"/>
        <end position="329"/>
    </location>
</feature>
<organism evidence="5 6">
    <name type="scientific">Halarchaeum grantii</name>
    <dbReference type="NCBI Taxonomy" id="1193105"/>
    <lineage>
        <taxon>Archaea</taxon>
        <taxon>Methanobacteriati</taxon>
        <taxon>Methanobacteriota</taxon>
        <taxon>Stenosarchaea group</taxon>
        <taxon>Halobacteria</taxon>
        <taxon>Halobacteriales</taxon>
        <taxon>Halobacteriaceae</taxon>
    </lineage>
</organism>
<dbReference type="SMART" id="SM00560">
    <property type="entry name" value="LamGL"/>
    <property type="match status" value="1"/>
</dbReference>
<dbReference type="SUPFAM" id="SSF49899">
    <property type="entry name" value="Concanavalin A-like lectins/glucanases"/>
    <property type="match status" value="1"/>
</dbReference>
<proteinExistence type="predicted"/>